<feature type="region of interest" description="Disordered" evidence="1">
    <location>
        <begin position="319"/>
        <end position="360"/>
    </location>
</feature>
<protein>
    <submittedName>
        <fullName evidence="2">Vir protein, putative</fullName>
    </submittedName>
</protein>
<reference evidence="2 3" key="1">
    <citation type="submission" date="2016-07" db="EMBL/GenBank/DDBJ databases">
        <authorList>
            <consortium name="Pathogen Informatics"/>
        </authorList>
    </citation>
    <scope>NUCLEOTIDE SEQUENCE [LARGE SCALE GENOMIC DNA]</scope>
</reference>
<gene>
    <name evidence="2" type="ORF">PVC01_000102600</name>
</gene>
<dbReference type="VEuPathDB" id="PlasmoDB:PVP01_0001950"/>
<evidence type="ECO:0000313" key="2">
    <source>
        <dbReference type="EMBL" id="SCA60697.1"/>
    </source>
</evidence>
<dbReference type="EMBL" id="FLYI01000443">
    <property type="protein sequence ID" value="SCA60697.1"/>
    <property type="molecule type" value="Genomic_DNA"/>
</dbReference>
<dbReference type="AlphaFoldDB" id="A0A1G4EDD4"/>
<sequence length="471" mass="53453">MTDIAGVDEKTYYSWYDYQNLKAEFDSIYEGISKIDDINNFSASKPIDETEKLRFSSVCLNVKKYLNHINTYASCDNNECCRYINYIINKKVGYYGFKDKKSIFNYLKEFIQHDTELKVSNKCIDDIDHMDKERFEETDKLYDLYDAYYSFKSLNIGSIQSELCNHITDVVQKYNELIINYKDIYSKHLFNKLYVLKCLIEKYDLVSNDACLMGDTDLLSPKPYSSYTSESCDLLEKELGAESLSVSYPNASLVFPNEECDQSSESYRHSCSQVLQGEYEELLVPEALETYAEPGTEGPGSAQTGDMQFGKVLRVDGNLETGDLRSGPVERKSTVSLESPGKPTSAGLEETEPELSNEPAELVSSNYNRGDESTAQVDRIANLNGDPSKSVMHKNVGTVGATLAGSSLFLLMMYKYTPLGSWVSTKILRKDKLMENMKKNNYELLLNDLGNREMGLNDTMYHISYNSATKQ</sequence>
<proteinExistence type="predicted"/>
<accession>A0A1G4EDD4</accession>
<dbReference type="Pfam" id="PF05795">
    <property type="entry name" value="Plasmodium_Vir"/>
    <property type="match status" value="1"/>
</dbReference>
<dbReference type="VEuPathDB" id="PlasmoDB:PVP01_0003510"/>
<dbReference type="InterPro" id="IPR008780">
    <property type="entry name" value="Plasmodium_Vir"/>
</dbReference>
<dbReference type="VEuPathDB" id="PlasmoDB:PVPAM_040009100"/>
<dbReference type="VEuPathDB" id="PlasmoDB:PVX_048690"/>
<evidence type="ECO:0000313" key="3">
    <source>
        <dbReference type="Proteomes" id="UP000305196"/>
    </source>
</evidence>
<evidence type="ECO:0000256" key="1">
    <source>
        <dbReference type="SAM" id="MobiDB-lite"/>
    </source>
</evidence>
<dbReference type="VEuPathDB" id="PlasmoDB:PVW1_050006100"/>
<dbReference type="Proteomes" id="UP000305196">
    <property type="component" value="Unassembled WGS sequence"/>
</dbReference>
<organism evidence="2 3">
    <name type="scientific">Plasmodium vivax</name>
    <name type="common">malaria parasite P. vivax</name>
    <dbReference type="NCBI Taxonomy" id="5855"/>
    <lineage>
        <taxon>Eukaryota</taxon>
        <taxon>Sar</taxon>
        <taxon>Alveolata</taxon>
        <taxon>Apicomplexa</taxon>
        <taxon>Aconoidasida</taxon>
        <taxon>Haemosporida</taxon>
        <taxon>Plasmodiidae</taxon>
        <taxon>Plasmodium</taxon>
        <taxon>Plasmodium (Plasmodium)</taxon>
    </lineage>
</organism>
<name>A0A1G4EDD4_PLAVI</name>